<protein>
    <recommendedName>
        <fullName evidence="3">HNH domain-containing protein</fullName>
    </recommendedName>
</protein>
<organism evidence="1 2">
    <name type="scientific">Candidatus Desantisbacteria bacterium CG1_02_38_46</name>
    <dbReference type="NCBI Taxonomy" id="1817893"/>
    <lineage>
        <taxon>Bacteria</taxon>
        <taxon>Candidatus Desantisiibacteriota</taxon>
    </lineage>
</organism>
<comment type="caution">
    <text evidence="1">The sequence shown here is derived from an EMBL/GenBank/DDBJ whole genome shotgun (WGS) entry which is preliminary data.</text>
</comment>
<sequence length="106" mass="12418">MRKKHGEYLRDKRNRRKEELVKLKGGKCQRCGYSKSLSALGFHHKKGKVKKFNISGKNLSHKTWKELVEESEKCELLCSNCHAEVHDEEGWIHEDGKQTPKMIRTI</sequence>
<name>A0A1J4S904_9BACT</name>
<dbReference type="AlphaFoldDB" id="A0A1J4S904"/>
<dbReference type="STRING" id="1817893.AUJ66_07955"/>
<evidence type="ECO:0008006" key="3">
    <source>
        <dbReference type="Google" id="ProtNLM"/>
    </source>
</evidence>
<evidence type="ECO:0000313" key="1">
    <source>
        <dbReference type="EMBL" id="OIN95907.1"/>
    </source>
</evidence>
<gene>
    <name evidence="1" type="ORF">AUJ66_07955</name>
</gene>
<reference evidence="1 2" key="1">
    <citation type="journal article" date="2016" name="Environ. Microbiol.">
        <title>Genomic resolution of a cold subsurface aquifer community provides metabolic insights for novel microbes adapted to high CO concentrations.</title>
        <authorList>
            <person name="Probst A.J."/>
            <person name="Castelle C.J."/>
            <person name="Singh A."/>
            <person name="Brown C.T."/>
            <person name="Anantharaman K."/>
            <person name="Sharon I."/>
            <person name="Hug L.A."/>
            <person name="Burstein D."/>
            <person name="Emerson J.B."/>
            <person name="Thomas B.C."/>
            <person name="Banfield J.F."/>
        </authorList>
    </citation>
    <scope>NUCLEOTIDE SEQUENCE [LARGE SCALE GENOMIC DNA]</scope>
    <source>
        <strain evidence="1">CG1_02_38_46</strain>
    </source>
</reference>
<evidence type="ECO:0000313" key="2">
    <source>
        <dbReference type="Proteomes" id="UP000182278"/>
    </source>
</evidence>
<accession>A0A1J4S904</accession>
<dbReference type="Proteomes" id="UP000182278">
    <property type="component" value="Unassembled WGS sequence"/>
</dbReference>
<proteinExistence type="predicted"/>
<dbReference type="EMBL" id="MNUO01000122">
    <property type="protein sequence ID" value="OIN95907.1"/>
    <property type="molecule type" value="Genomic_DNA"/>
</dbReference>